<dbReference type="SMART" id="SM00138">
    <property type="entry name" value="MeTrc"/>
    <property type="match status" value="1"/>
</dbReference>
<dbReference type="InterPro" id="IPR022642">
    <property type="entry name" value="CheR_C"/>
</dbReference>
<evidence type="ECO:0000313" key="3">
    <source>
        <dbReference type="Proteomes" id="UP000199310"/>
    </source>
</evidence>
<sequence length="273" mass="32131">MVEEISNADFTDLVKIIQQRYGYDFTDYASASLKRRFSRFTGYTGIDNIFDLKHRLLNETDFFREMIRYITVNVTEMFRDPSFYKVLREQVIPRLASYPSIKIWHAGCATGEEVYSMAILLQEAGLLDRCRIYATDLNEANLEKAESGIIALKDMKDYTQNYMQSGGIHDFSNYYTARYDNAIIHPSLLRNVIFFQHNLVTDQVFNEFQLICCRNVFIYFNRTLQERVVKLFYESLTSLGYLALGIKESLLYNEERIKFEPVNLANKIFRRKV</sequence>
<dbReference type="SUPFAM" id="SSF53335">
    <property type="entry name" value="S-adenosyl-L-methionine-dependent methyltransferases"/>
    <property type="match status" value="1"/>
</dbReference>
<gene>
    <name evidence="2" type="ORF">SAMN04488122_2920</name>
</gene>
<evidence type="ECO:0000259" key="1">
    <source>
        <dbReference type="PROSITE" id="PS50123"/>
    </source>
</evidence>
<dbReference type="GO" id="GO:0008757">
    <property type="term" value="F:S-adenosylmethionine-dependent methyltransferase activity"/>
    <property type="evidence" value="ECO:0007669"/>
    <property type="project" value="InterPro"/>
</dbReference>
<dbReference type="InterPro" id="IPR022641">
    <property type="entry name" value="CheR_N"/>
</dbReference>
<dbReference type="AlphaFoldDB" id="A0A1I0RJA2"/>
<name>A0A1I0RJA2_9BACT</name>
<dbReference type="PANTHER" id="PTHR24422:SF8">
    <property type="entry name" value="CHEMOTAXIS PROTEIN"/>
    <property type="match status" value="1"/>
</dbReference>
<reference evidence="3" key="1">
    <citation type="submission" date="2016-10" db="EMBL/GenBank/DDBJ databases">
        <authorList>
            <person name="Varghese N."/>
            <person name="Submissions S."/>
        </authorList>
    </citation>
    <scope>NUCLEOTIDE SEQUENCE [LARGE SCALE GENOMIC DNA]</scope>
    <source>
        <strain evidence="3">DSM 3695</strain>
    </source>
</reference>
<organism evidence="2 3">
    <name type="scientific">Chitinophaga arvensicola</name>
    <dbReference type="NCBI Taxonomy" id="29529"/>
    <lineage>
        <taxon>Bacteria</taxon>
        <taxon>Pseudomonadati</taxon>
        <taxon>Bacteroidota</taxon>
        <taxon>Chitinophagia</taxon>
        <taxon>Chitinophagales</taxon>
        <taxon>Chitinophagaceae</taxon>
        <taxon>Chitinophaga</taxon>
    </lineage>
</organism>
<keyword evidence="2" id="KW-0808">Transferase</keyword>
<dbReference type="SUPFAM" id="SSF47757">
    <property type="entry name" value="Chemotaxis receptor methyltransferase CheR, N-terminal domain"/>
    <property type="match status" value="1"/>
</dbReference>
<dbReference type="STRING" id="29529.SAMN04488122_2920"/>
<dbReference type="Pfam" id="PF01739">
    <property type="entry name" value="CheR"/>
    <property type="match status" value="1"/>
</dbReference>
<dbReference type="PANTHER" id="PTHR24422">
    <property type="entry name" value="CHEMOTAXIS PROTEIN METHYLTRANSFERASE"/>
    <property type="match status" value="1"/>
</dbReference>
<dbReference type="PRINTS" id="PR00996">
    <property type="entry name" value="CHERMTFRASE"/>
</dbReference>
<dbReference type="Gene3D" id="3.40.50.150">
    <property type="entry name" value="Vaccinia Virus protein VP39"/>
    <property type="match status" value="1"/>
</dbReference>
<dbReference type="Proteomes" id="UP000199310">
    <property type="component" value="Unassembled WGS sequence"/>
</dbReference>
<accession>A0A1I0RJA2</accession>
<dbReference type="RefSeq" id="WP_089895884.1">
    <property type="nucleotide sequence ID" value="NZ_FOJG01000001.1"/>
</dbReference>
<dbReference type="InterPro" id="IPR029063">
    <property type="entry name" value="SAM-dependent_MTases_sf"/>
</dbReference>
<dbReference type="GO" id="GO:0032259">
    <property type="term" value="P:methylation"/>
    <property type="evidence" value="ECO:0007669"/>
    <property type="project" value="UniProtKB-KW"/>
</dbReference>
<keyword evidence="2" id="KW-0489">Methyltransferase</keyword>
<evidence type="ECO:0000313" key="2">
    <source>
        <dbReference type="EMBL" id="SEW41060.1"/>
    </source>
</evidence>
<dbReference type="OrthoDB" id="9816309at2"/>
<dbReference type="InterPro" id="IPR000780">
    <property type="entry name" value="CheR_MeTrfase"/>
</dbReference>
<keyword evidence="3" id="KW-1185">Reference proteome</keyword>
<dbReference type="EMBL" id="FOJG01000001">
    <property type="protein sequence ID" value="SEW41060.1"/>
    <property type="molecule type" value="Genomic_DNA"/>
</dbReference>
<feature type="domain" description="CheR-type methyltransferase" evidence="1">
    <location>
        <begin position="1"/>
        <end position="272"/>
    </location>
</feature>
<dbReference type="InterPro" id="IPR050903">
    <property type="entry name" value="Bact_Chemotaxis_MeTrfase"/>
</dbReference>
<proteinExistence type="predicted"/>
<dbReference type="PROSITE" id="PS50123">
    <property type="entry name" value="CHER"/>
    <property type="match status" value="1"/>
</dbReference>
<dbReference type="Pfam" id="PF03705">
    <property type="entry name" value="CheR_N"/>
    <property type="match status" value="1"/>
</dbReference>
<protein>
    <submittedName>
        <fullName evidence="2">Chemotaxis protein methyltransferase CheR</fullName>
    </submittedName>
</protein>